<feature type="signal peptide" evidence="3">
    <location>
        <begin position="1"/>
        <end position="30"/>
    </location>
</feature>
<dbReference type="Pfam" id="PF15976">
    <property type="entry name" value="CooC_C"/>
    <property type="match status" value="1"/>
</dbReference>
<proteinExistence type="predicted"/>
<dbReference type="InterPro" id="IPR031917">
    <property type="entry name" value="Pilus_assem_C"/>
</dbReference>
<keyword evidence="1 3" id="KW-0732">Signal</keyword>
<feature type="domain" description="TcfC Usher-like barrel" evidence="6">
    <location>
        <begin position="361"/>
        <end position="751"/>
    </location>
</feature>
<evidence type="ECO:0000259" key="6">
    <source>
        <dbReference type="Pfam" id="PF17271"/>
    </source>
</evidence>
<evidence type="ECO:0000256" key="3">
    <source>
        <dbReference type="SAM" id="SignalP"/>
    </source>
</evidence>
<protein>
    <recommendedName>
        <fullName evidence="9">Fimbrial protein</fullName>
    </recommendedName>
</protein>
<feature type="chain" id="PRO_5012394239" description="Fimbrial protein" evidence="3">
    <location>
        <begin position="31"/>
        <end position="879"/>
    </location>
</feature>
<organism evidence="7 8">
    <name type="scientific">Pantoea wallisii</name>
    <dbReference type="NCBI Taxonomy" id="1076551"/>
    <lineage>
        <taxon>Bacteria</taxon>
        <taxon>Pseudomonadati</taxon>
        <taxon>Pseudomonadota</taxon>
        <taxon>Gammaproteobacteria</taxon>
        <taxon>Enterobacterales</taxon>
        <taxon>Erwiniaceae</taxon>
        <taxon>Pantoea</taxon>
    </lineage>
</organism>
<evidence type="ECO:0000259" key="5">
    <source>
        <dbReference type="Pfam" id="PF16967"/>
    </source>
</evidence>
<dbReference type="EMBL" id="MLFS01000001">
    <property type="protein sequence ID" value="ORM75204.1"/>
    <property type="molecule type" value="Genomic_DNA"/>
</dbReference>
<feature type="domain" description="Pilus assembly protein C-terminal" evidence="4">
    <location>
        <begin position="769"/>
        <end position="858"/>
    </location>
</feature>
<sequence>MKRYFPRSLLALAITGVLVAGALSAHQSHAQSQVPAGFEELLLGQKEKVDVLLFGQSLGLFDAEVKPDTVQFIHPEQLIRRLIANKRLKPAFQSALTTTLAVPLKRNGHLICGAAQPACGSVKSESVAIIFDDSRQTIELFITSDWLLAGETAQKYYQADEGHNALIHSQLINWSLSDGYSNISARGTGALGLGNSRYLAGNWDSVLARTNQQTHFQTQMQDLYLRQDLGKNHYLQAGRMDQTALSGPLGGNFDFSLLPMPLFIGARAGTTQAWRNTQSTGESATLVTLLLNRDARVDIYRGNQLLGSQYLTAGMQTLNTSALPGGSYPLQLRIYENDTLVRTEQAAFSKSAGGFGGDKTEWFMQAGQLVASRTPDMQGGKQSWQSGVRTPLSRTTMLSSGVSSLGDSYFNETRLDWQTAFRSSTLGVSTAWLTGKGGVRGNAQQITLNNGVSWSLYRQQQRGSTCRGQQGYEASGCSDTLSASVSTQLAGWTASLGHTRSKQLPTPQPIQHNLPWQLTYDVNPKSSVQQTSQLGLARSKIWGNLSASGRVGLFHSRQQEGNDRGAFISVSLGNIARPSASAARNRVTNMQTDYRVSQCNGAQQSWSLSHLESTQGDVFREASIGISGNQQGDMSAQSGGRLDGRYGNLNATLSRSQLRQQPPQQSLTGGYDSTLITTGSEFWLGTAGNGMPSGAALVRVAGSSDALSGPAVEITSAGRSVTLGLGETIALPLAGWQESSTDIQEANQAGNPLFASLGQGAGQKPYFVLPGRVVTREVSAGVVYTLVGRAIHNGGPLSNGLALNADNTRFDEQGSFMLDSPTLLKTLYVLRQQQFYSCSLSQTQKRAGIYIAGEIACQKVELAALPVPLQQHQLVKNSQ</sequence>
<dbReference type="InterPro" id="IPR035224">
    <property type="entry name" value="Usher_TcfC"/>
</dbReference>
<comment type="caution">
    <text evidence="7">The sequence shown here is derived from an EMBL/GenBank/DDBJ whole genome shotgun (WGS) entry which is preliminary data.</text>
</comment>
<name>A0A1X1DF20_9GAMM</name>
<keyword evidence="8" id="KW-1185">Reference proteome</keyword>
<reference evidence="7 8" key="1">
    <citation type="journal article" date="2017" name="Antonie Van Leeuwenhoek">
        <title>Phylogenomic resolution of the bacterial genus Pantoea and its relationship with Erwinia and Tatumella.</title>
        <authorList>
            <person name="Palmer M."/>
            <person name="Steenkamp E.T."/>
            <person name="Coetzee M.P."/>
            <person name="Chan W.Y."/>
            <person name="van Zyl E."/>
            <person name="De Maayer P."/>
            <person name="Coutinho T.A."/>
            <person name="Blom J."/>
            <person name="Smits T.H."/>
            <person name="Duffy B."/>
            <person name="Venter S.N."/>
        </authorList>
    </citation>
    <scope>NUCLEOTIDE SEQUENCE [LARGE SCALE GENOMIC DNA]</scope>
    <source>
        <strain evidence="7 8">LMG 26277</strain>
    </source>
</reference>
<feature type="region of interest" description="Disordered" evidence="2">
    <location>
        <begin position="626"/>
        <end position="646"/>
    </location>
</feature>
<dbReference type="Pfam" id="PF17271">
    <property type="entry name" value="Usher_TcfC"/>
    <property type="match status" value="1"/>
</dbReference>
<feature type="domain" description="Pilus assembly protein E-set like" evidence="5">
    <location>
        <begin position="283"/>
        <end position="350"/>
    </location>
</feature>
<evidence type="ECO:0000313" key="7">
    <source>
        <dbReference type="EMBL" id="ORM75204.1"/>
    </source>
</evidence>
<dbReference type="AlphaFoldDB" id="A0A1X1DF20"/>
<dbReference type="OrthoDB" id="7010570at2"/>
<dbReference type="Proteomes" id="UP000193104">
    <property type="component" value="Unassembled WGS sequence"/>
</dbReference>
<evidence type="ECO:0000256" key="1">
    <source>
        <dbReference type="ARBA" id="ARBA00022729"/>
    </source>
</evidence>
<evidence type="ECO:0000313" key="8">
    <source>
        <dbReference type="Proteomes" id="UP000193104"/>
    </source>
</evidence>
<gene>
    <name evidence="7" type="ORF">HA48_00300</name>
</gene>
<dbReference type="STRING" id="1076551.HA48_00300"/>
<feature type="compositionally biased region" description="Polar residues" evidence="2">
    <location>
        <begin position="626"/>
        <end position="638"/>
    </location>
</feature>
<accession>A0A1X1DF20</accession>
<evidence type="ECO:0008006" key="9">
    <source>
        <dbReference type="Google" id="ProtNLM"/>
    </source>
</evidence>
<dbReference type="Pfam" id="PF16967">
    <property type="entry name" value="TcfC"/>
    <property type="match status" value="1"/>
</dbReference>
<evidence type="ECO:0000259" key="4">
    <source>
        <dbReference type="Pfam" id="PF15976"/>
    </source>
</evidence>
<dbReference type="InterPro" id="IPR032636">
    <property type="entry name" value="Pilus_assem_E-set-like_dom"/>
</dbReference>
<dbReference type="RefSeq" id="WP_128599256.1">
    <property type="nucleotide sequence ID" value="NZ_MLFS01000001.1"/>
</dbReference>
<evidence type="ECO:0000256" key="2">
    <source>
        <dbReference type="SAM" id="MobiDB-lite"/>
    </source>
</evidence>